<name>A0A3S0X094_9PROT</name>
<keyword evidence="3" id="KW-1185">Reference proteome</keyword>
<keyword evidence="2" id="KW-0808">Transferase</keyword>
<protein>
    <submittedName>
        <fullName evidence="2">Aminoglycoside phosphotransferase</fullName>
    </submittedName>
</protein>
<dbReference type="EMBL" id="RZIJ01000006">
    <property type="protein sequence ID" value="RUQ72988.1"/>
    <property type="molecule type" value="Genomic_DNA"/>
</dbReference>
<dbReference type="SUPFAM" id="SSF52540">
    <property type="entry name" value="P-loop containing nucleoside triphosphate hydrolases"/>
    <property type="match status" value="1"/>
</dbReference>
<comment type="caution">
    <text evidence="2">The sequence shown here is derived from an EMBL/GenBank/DDBJ whole genome shotgun (WGS) entry which is preliminary data.</text>
</comment>
<organism evidence="2 3">
    <name type="scientific">Azospirillum doebereinerae</name>
    <dbReference type="NCBI Taxonomy" id="92933"/>
    <lineage>
        <taxon>Bacteria</taxon>
        <taxon>Pseudomonadati</taxon>
        <taxon>Pseudomonadota</taxon>
        <taxon>Alphaproteobacteria</taxon>
        <taxon>Rhodospirillales</taxon>
        <taxon>Azospirillaceae</taxon>
        <taxon>Azospirillum</taxon>
    </lineage>
</organism>
<dbReference type="Gene3D" id="3.90.1200.10">
    <property type="match status" value="1"/>
</dbReference>
<dbReference type="Pfam" id="PF01636">
    <property type="entry name" value="APH"/>
    <property type="match status" value="1"/>
</dbReference>
<dbReference type="GO" id="GO:0016740">
    <property type="term" value="F:transferase activity"/>
    <property type="evidence" value="ECO:0007669"/>
    <property type="project" value="UniProtKB-KW"/>
</dbReference>
<dbReference type="SUPFAM" id="SSF56112">
    <property type="entry name" value="Protein kinase-like (PK-like)"/>
    <property type="match status" value="1"/>
</dbReference>
<dbReference type="InterPro" id="IPR011009">
    <property type="entry name" value="Kinase-like_dom_sf"/>
</dbReference>
<evidence type="ECO:0000313" key="2">
    <source>
        <dbReference type="EMBL" id="RUQ72988.1"/>
    </source>
</evidence>
<gene>
    <name evidence="2" type="ORF">EJ913_09490</name>
</gene>
<dbReference type="OrthoDB" id="9810277at2"/>
<sequence length="514" mass="56308">MTGCQSAVFAFLADPATHGLSEPVKRIETHGAVVFLAGADVYKVKRAVRFPYMDLSSLEKRRRCCEAEITVNRMSAPTLYLGTIPIVRCGNRLQLGGDGEIVEWAVHLRRFDEEATFDRLADRQALCPRMIDRLARAIVRLHDRAPPQGGGTAVESLGSVLQETLDEIDTASDLFPRTQAARLRERLTEAFDHGQALLRRRATGGKVRRCHGDLHLRNIVLLDDEPVLFDALEFSDDLATSDILYDLAFLIMDLCERGLRGHAARLLNGYLWQSKAEEDEITGLALLPLFLSLRAAIRAKVLAAQVRLGSGTADLPARARAYIAAALDFLEPVQPRLLAIGGLSGSGKSRLSAAVAPAFGLAPGALHLRSDIERKRMFGVAPTDRLPEEAYRPEVTQRVYSTLRRLARIALRAGRGVILDATHHQPTERTQLMELAAEADAPFLGVWLDAPSALLRKRVAMRRDDPSDATVAVLDAQAEEGISALTWHRLNAGVAFDVVEASMLALIQSSDAEG</sequence>
<dbReference type="AlphaFoldDB" id="A0A3S0X094"/>
<dbReference type="Gene3D" id="3.40.50.300">
    <property type="entry name" value="P-loop containing nucleotide triphosphate hydrolases"/>
    <property type="match status" value="1"/>
</dbReference>
<dbReference type="InterPro" id="IPR002575">
    <property type="entry name" value="Aminoglycoside_PTrfase"/>
</dbReference>
<dbReference type="InterPro" id="IPR027417">
    <property type="entry name" value="P-loop_NTPase"/>
</dbReference>
<dbReference type="PANTHER" id="PTHR43883:SF1">
    <property type="entry name" value="GLUCONOKINASE"/>
    <property type="match status" value="1"/>
</dbReference>
<accession>A0A3S0X094</accession>
<evidence type="ECO:0000313" key="3">
    <source>
        <dbReference type="Proteomes" id="UP000280346"/>
    </source>
</evidence>
<feature type="domain" description="Aminoglycoside phosphotransferase" evidence="1">
    <location>
        <begin position="103"/>
        <end position="273"/>
    </location>
</feature>
<dbReference type="PANTHER" id="PTHR43883">
    <property type="entry name" value="SLR0207 PROTEIN"/>
    <property type="match status" value="1"/>
</dbReference>
<dbReference type="Proteomes" id="UP000280346">
    <property type="component" value="Unassembled WGS sequence"/>
</dbReference>
<proteinExistence type="predicted"/>
<evidence type="ECO:0000259" key="1">
    <source>
        <dbReference type="Pfam" id="PF01636"/>
    </source>
</evidence>
<dbReference type="InterPro" id="IPR052732">
    <property type="entry name" value="Cell-binding_unc_protein"/>
</dbReference>
<reference evidence="2 3" key="1">
    <citation type="submission" date="2018-12" db="EMBL/GenBank/DDBJ databases">
        <authorList>
            <person name="Yang Y."/>
        </authorList>
    </citation>
    <scope>NUCLEOTIDE SEQUENCE [LARGE SCALE GENOMIC DNA]</scope>
    <source>
        <strain evidence="2 3">GSF71</strain>
    </source>
</reference>
<dbReference type="Pfam" id="PF13671">
    <property type="entry name" value="AAA_33"/>
    <property type="match status" value="1"/>
</dbReference>